<name>A0A6A5S7L9_9PLEO</name>
<keyword evidence="5" id="KW-1133">Transmembrane helix</keyword>
<keyword evidence="8" id="KW-1185">Reference proteome</keyword>
<dbReference type="InterPro" id="IPR001204">
    <property type="entry name" value="Phos_transporter"/>
</dbReference>
<comment type="subcellular location">
    <subcellularLocation>
        <location evidence="1">Membrane</location>
        <topology evidence="1">Multi-pass membrane protein</topology>
    </subcellularLocation>
</comment>
<evidence type="ECO:0000256" key="2">
    <source>
        <dbReference type="ARBA" id="ARBA00022448"/>
    </source>
</evidence>
<evidence type="ECO:0000256" key="4">
    <source>
        <dbReference type="ARBA" id="ARBA00022692"/>
    </source>
</evidence>
<protein>
    <submittedName>
        <fullName evidence="7">Uncharacterized protein</fullName>
    </submittedName>
</protein>
<gene>
    <name evidence="7" type="ORF">EJ02DRAFT_361363</name>
</gene>
<dbReference type="GO" id="GO:0016020">
    <property type="term" value="C:membrane"/>
    <property type="evidence" value="ECO:0007669"/>
    <property type="project" value="UniProtKB-SubCell"/>
</dbReference>
<organism evidence="7 8">
    <name type="scientific">Clathrospora elynae</name>
    <dbReference type="NCBI Taxonomy" id="706981"/>
    <lineage>
        <taxon>Eukaryota</taxon>
        <taxon>Fungi</taxon>
        <taxon>Dikarya</taxon>
        <taxon>Ascomycota</taxon>
        <taxon>Pezizomycotina</taxon>
        <taxon>Dothideomycetes</taxon>
        <taxon>Pleosporomycetidae</taxon>
        <taxon>Pleosporales</taxon>
        <taxon>Diademaceae</taxon>
        <taxon>Clathrospora</taxon>
    </lineage>
</organism>
<evidence type="ECO:0000256" key="3">
    <source>
        <dbReference type="ARBA" id="ARBA00022592"/>
    </source>
</evidence>
<dbReference type="AlphaFoldDB" id="A0A6A5S7L9"/>
<evidence type="ECO:0000313" key="8">
    <source>
        <dbReference type="Proteomes" id="UP000800038"/>
    </source>
</evidence>
<keyword evidence="2" id="KW-0813">Transport</keyword>
<evidence type="ECO:0000256" key="6">
    <source>
        <dbReference type="ARBA" id="ARBA00023136"/>
    </source>
</evidence>
<proteinExistence type="predicted"/>
<dbReference type="Proteomes" id="UP000800038">
    <property type="component" value="Unassembled WGS sequence"/>
</dbReference>
<keyword evidence="6" id="KW-0472">Membrane</keyword>
<keyword evidence="4" id="KW-0812">Transmembrane</keyword>
<sequence length="62" mass="6261">VAAKTLTMPQVGFLSVLTEFAGAVGLGARVTSTIKNGIISVDRFRENGGCDGLGPCSSTCEG</sequence>
<evidence type="ECO:0000313" key="7">
    <source>
        <dbReference type="EMBL" id="KAF1935504.1"/>
    </source>
</evidence>
<dbReference type="GO" id="GO:0005315">
    <property type="term" value="F:phosphate transmembrane transporter activity"/>
    <property type="evidence" value="ECO:0007669"/>
    <property type="project" value="InterPro"/>
</dbReference>
<dbReference type="Pfam" id="PF01384">
    <property type="entry name" value="PHO4"/>
    <property type="match status" value="1"/>
</dbReference>
<dbReference type="EMBL" id="ML976261">
    <property type="protein sequence ID" value="KAF1935504.1"/>
    <property type="molecule type" value="Genomic_DNA"/>
</dbReference>
<evidence type="ECO:0000256" key="1">
    <source>
        <dbReference type="ARBA" id="ARBA00004141"/>
    </source>
</evidence>
<accession>A0A6A5S7L9</accession>
<evidence type="ECO:0000256" key="5">
    <source>
        <dbReference type="ARBA" id="ARBA00022989"/>
    </source>
</evidence>
<dbReference type="GO" id="GO:0006817">
    <property type="term" value="P:phosphate ion transport"/>
    <property type="evidence" value="ECO:0007669"/>
    <property type="project" value="UniProtKB-KW"/>
</dbReference>
<keyword evidence="3" id="KW-0592">Phosphate transport</keyword>
<reference evidence="7" key="1">
    <citation type="journal article" date="2020" name="Stud. Mycol.">
        <title>101 Dothideomycetes genomes: a test case for predicting lifestyles and emergence of pathogens.</title>
        <authorList>
            <person name="Haridas S."/>
            <person name="Albert R."/>
            <person name="Binder M."/>
            <person name="Bloem J."/>
            <person name="Labutti K."/>
            <person name="Salamov A."/>
            <person name="Andreopoulos B."/>
            <person name="Baker S."/>
            <person name="Barry K."/>
            <person name="Bills G."/>
            <person name="Bluhm B."/>
            <person name="Cannon C."/>
            <person name="Castanera R."/>
            <person name="Culley D."/>
            <person name="Daum C."/>
            <person name="Ezra D."/>
            <person name="Gonzalez J."/>
            <person name="Henrissat B."/>
            <person name="Kuo A."/>
            <person name="Liang C."/>
            <person name="Lipzen A."/>
            <person name="Lutzoni F."/>
            <person name="Magnuson J."/>
            <person name="Mondo S."/>
            <person name="Nolan M."/>
            <person name="Ohm R."/>
            <person name="Pangilinan J."/>
            <person name="Park H.-J."/>
            <person name="Ramirez L."/>
            <person name="Alfaro M."/>
            <person name="Sun H."/>
            <person name="Tritt A."/>
            <person name="Yoshinaga Y."/>
            <person name="Zwiers L.-H."/>
            <person name="Turgeon B."/>
            <person name="Goodwin S."/>
            <person name="Spatafora J."/>
            <person name="Crous P."/>
            <person name="Grigoriev I."/>
        </authorList>
    </citation>
    <scope>NUCLEOTIDE SEQUENCE</scope>
    <source>
        <strain evidence="7">CBS 161.51</strain>
    </source>
</reference>
<dbReference type="OrthoDB" id="260807at2759"/>
<feature type="non-terminal residue" evidence="7">
    <location>
        <position position="1"/>
    </location>
</feature>